<dbReference type="EMBL" id="KN840529">
    <property type="protein sequence ID" value="KIP05980.1"/>
    <property type="molecule type" value="Genomic_DNA"/>
</dbReference>
<dbReference type="InterPro" id="IPR036396">
    <property type="entry name" value="Cyt_P450_sf"/>
</dbReference>
<dbReference type="GO" id="GO:0005506">
    <property type="term" value="F:iron ion binding"/>
    <property type="evidence" value="ECO:0007669"/>
    <property type="project" value="InterPro"/>
</dbReference>
<dbReference type="STRING" id="745531.A0A0C3S986"/>
<dbReference type="GO" id="GO:0004497">
    <property type="term" value="F:monooxygenase activity"/>
    <property type="evidence" value="ECO:0007669"/>
    <property type="project" value="UniProtKB-KW"/>
</dbReference>
<evidence type="ECO:0000256" key="1">
    <source>
        <dbReference type="ARBA" id="ARBA00001971"/>
    </source>
</evidence>
<dbReference type="Gene3D" id="1.10.630.10">
    <property type="entry name" value="Cytochrome P450"/>
    <property type="match status" value="1"/>
</dbReference>
<evidence type="ECO:0000256" key="8">
    <source>
        <dbReference type="ARBA" id="ARBA00023033"/>
    </source>
</evidence>
<name>A0A0C3S986_PHLG1</name>
<evidence type="ECO:0000256" key="5">
    <source>
        <dbReference type="ARBA" id="ARBA00022723"/>
    </source>
</evidence>
<comment type="similarity">
    <text evidence="3 10">Belongs to the cytochrome P450 family.</text>
</comment>
<keyword evidence="5 9" id="KW-0479">Metal-binding</keyword>
<evidence type="ECO:0000256" key="3">
    <source>
        <dbReference type="ARBA" id="ARBA00010617"/>
    </source>
</evidence>
<dbReference type="AlphaFoldDB" id="A0A0C3S986"/>
<evidence type="ECO:0000256" key="10">
    <source>
        <dbReference type="RuleBase" id="RU000461"/>
    </source>
</evidence>
<keyword evidence="7 9" id="KW-0408">Iron</keyword>
<dbReference type="InterPro" id="IPR050121">
    <property type="entry name" value="Cytochrome_P450_monoxygenase"/>
</dbReference>
<keyword evidence="11" id="KW-0175">Coiled coil</keyword>
<evidence type="ECO:0000256" key="2">
    <source>
        <dbReference type="ARBA" id="ARBA00005179"/>
    </source>
</evidence>
<keyword evidence="12" id="KW-0732">Signal</keyword>
<dbReference type="GO" id="GO:0020037">
    <property type="term" value="F:heme binding"/>
    <property type="evidence" value="ECO:0007669"/>
    <property type="project" value="InterPro"/>
</dbReference>
<keyword evidence="6 10" id="KW-0560">Oxidoreductase</keyword>
<comment type="cofactor">
    <cofactor evidence="1 9">
        <name>heme</name>
        <dbReference type="ChEBI" id="CHEBI:30413"/>
    </cofactor>
</comment>
<sequence length="518" mass="59000">MNTVALVLLSTLALFVVKRLFGYRAALRSVQGHPGSRNIITPFGIFGFLVPEGLPGGICEGGLRSWYTKHRDFERYGVDIISTISVFPQPEVVLQDITTSRARFPKPVIQYEVLAFFGPNIVASEHEQWKRFRKVSAPAFSERNNRLVWDETVKIMIDLFDNVWGEQKQIVVNHAVDVTLPIALFVIGVAGFGRRISWKDDLVVPPNHKMAFKDALHVVSLDVFYKIAVPGWIMKHFPTQRMKKVCIAFEELEQYMREMIHARRTAEKKEERYDLFSSLLEASEDELDGTGSVKLTDQELLGNIFIFLLAGHETTAHTLCFAFGLLALYPEKQENLYKHIKSIIPDGRIPTYDEMNLFTESMAVFYETLRMFPPAHNVPKKAAEDTALHTQDADGNKIIVPVPQGTGIILHLPGLHYNPRYWDDPYAFKPERFLGDWPRDAFLPFSSGARACLGRRFFETEGIAILTMLVSRYKIAVKEEPQFAGETLEQRQARILRAKAGLTLTPIRMPLVFTRRDA</sequence>
<reference evidence="13 14" key="1">
    <citation type="journal article" date="2014" name="PLoS Genet.">
        <title>Analysis of the Phlebiopsis gigantea genome, transcriptome and secretome provides insight into its pioneer colonization strategies of wood.</title>
        <authorList>
            <person name="Hori C."/>
            <person name="Ishida T."/>
            <person name="Igarashi K."/>
            <person name="Samejima M."/>
            <person name="Suzuki H."/>
            <person name="Master E."/>
            <person name="Ferreira P."/>
            <person name="Ruiz-Duenas F.J."/>
            <person name="Held B."/>
            <person name="Canessa P."/>
            <person name="Larrondo L.F."/>
            <person name="Schmoll M."/>
            <person name="Druzhinina I.S."/>
            <person name="Kubicek C.P."/>
            <person name="Gaskell J.A."/>
            <person name="Kersten P."/>
            <person name="St John F."/>
            <person name="Glasner J."/>
            <person name="Sabat G."/>
            <person name="Splinter BonDurant S."/>
            <person name="Syed K."/>
            <person name="Yadav J."/>
            <person name="Mgbeahuruike A.C."/>
            <person name="Kovalchuk A."/>
            <person name="Asiegbu F.O."/>
            <person name="Lackner G."/>
            <person name="Hoffmeister D."/>
            <person name="Rencoret J."/>
            <person name="Gutierrez A."/>
            <person name="Sun H."/>
            <person name="Lindquist E."/>
            <person name="Barry K."/>
            <person name="Riley R."/>
            <person name="Grigoriev I.V."/>
            <person name="Henrissat B."/>
            <person name="Kues U."/>
            <person name="Berka R.M."/>
            <person name="Martinez A.T."/>
            <person name="Covert S.F."/>
            <person name="Blanchette R.A."/>
            <person name="Cullen D."/>
        </authorList>
    </citation>
    <scope>NUCLEOTIDE SEQUENCE [LARGE SCALE GENOMIC DNA]</scope>
    <source>
        <strain evidence="13 14">11061_1 CR5-6</strain>
    </source>
</reference>
<evidence type="ECO:0000313" key="13">
    <source>
        <dbReference type="EMBL" id="KIP05980.1"/>
    </source>
</evidence>
<dbReference type="GO" id="GO:0016705">
    <property type="term" value="F:oxidoreductase activity, acting on paired donors, with incorporation or reduction of molecular oxygen"/>
    <property type="evidence" value="ECO:0007669"/>
    <property type="project" value="InterPro"/>
</dbReference>
<feature type="chain" id="PRO_5002169927" description="Cytochrome P450" evidence="12">
    <location>
        <begin position="23"/>
        <end position="518"/>
    </location>
</feature>
<dbReference type="PANTHER" id="PTHR24305:SF166">
    <property type="entry name" value="CYTOCHROME P450 12A4, MITOCHONDRIAL-RELATED"/>
    <property type="match status" value="1"/>
</dbReference>
<dbReference type="PANTHER" id="PTHR24305">
    <property type="entry name" value="CYTOCHROME P450"/>
    <property type="match status" value="1"/>
</dbReference>
<dbReference type="Pfam" id="PF00067">
    <property type="entry name" value="p450"/>
    <property type="match status" value="1"/>
</dbReference>
<evidence type="ECO:0000256" key="12">
    <source>
        <dbReference type="SAM" id="SignalP"/>
    </source>
</evidence>
<dbReference type="InterPro" id="IPR002401">
    <property type="entry name" value="Cyt_P450_E_grp-I"/>
</dbReference>
<dbReference type="InterPro" id="IPR001128">
    <property type="entry name" value="Cyt_P450"/>
</dbReference>
<feature type="coiled-coil region" evidence="11">
    <location>
        <begin position="252"/>
        <end position="286"/>
    </location>
</feature>
<comment type="pathway">
    <text evidence="2">Secondary metabolite biosynthesis.</text>
</comment>
<dbReference type="Proteomes" id="UP000053257">
    <property type="component" value="Unassembled WGS sequence"/>
</dbReference>
<organism evidence="13 14">
    <name type="scientific">Phlebiopsis gigantea (strain 11061_1 CR5-6)</name>
    <name type="common">White-rot fungus</name>
    <name type="synonym">Peniophora gigantea</name>
    <dbReference type="NCBI Taxonomy" id="745531"/>
    <lineage>
        <taxon>Eukaryota</taxon>
        <taxon>Fungi</taxon>
        <taxon>Dikarya</taxon>
        <taxon>Basidiomycota</taxon>
        <taxon>Agaricomycotina</taxon>
        <taxon>Agaricomycetes</taxon>
        <taxon>Polyporales</taxon>
        <taxon>Phanerochaetaceae</taxon>
        <taxon>Phlebiopsis</taxon>
    </lineage>
</organism>
<evidence type="ECO:0000256" key="9">
    <source>
        <dbReference type="PIRSR" id="PIRSR602401-1"/>
    </source>
</evidence>
<keyword evidence="14" id="KW-1185">Reference proteome</keyword>
<feature type="binding site" description="axial binding residue" evidence="9">
    <location>
        <position position="452"/>
    </location>
    <ligand>
        <name>heme</name>
        <dbReference type="ChEBI" id="CHEBI:30413"/>
    </ligand>
    <ligandPart>
        <name>Fe</name>
        <dbReference type="ChEBI" id="CHEBI:18248"/>
    </ligandPart>
</feature>
<dbReference type="PRINTS" id="PR00463">
    <property type="entry name" value="EP450I"/>
</dbReference>
<gene>
    <name evidence="13" type="ORF">PHLGIDRAFT_119388</name>
</gene>
<feature type="signal peptide" evidence="12">
    <location>
        <begin position="1"/>
        <end position="22"/>
    </location>
</feature>
<proteinExistence type="inferred from homology"/>
<keyword evidence="8 10" id="KW-0503">Monooxygenase</keyword>
<evidence type="ECO:0000256" key="6">
    <source>
        <dbReference type="ARBA" id="ARBA00023002"/>
    </source>
</evidence>
<dbReference type="SUPFAM" id="SSF48264">
    <property type="entry name" value="Cytochrome P450"/>
    <property type="match status" value="1"/>
</dbReference>
<dbReference type="InterPro" id="IPR017972">
    <property type="entry name" value="Cyt_P450_CS"/>
</dbReference>
<dbReference type="PROSITE" id="PS00086">
    <property type="entry name" value="CYTOCHROME_P450"/>
    <property type="match status" value="1"/>
</dbReference>
<dbReference type="HOGENOM" id="CLU_001570_25_0_1"/>
<keyword evidence="4 9" id="KW-0349">Heme</keyword>
<evidence type="ECO:0008006" key="15">
    <source>
        <dbReference type="Google" id="ProtNLM"/>
    </source>
</evidence>
<evidence type="ECO:0000256" key="4">
    <source>
        <dbReference type="ARBA" id="ARBA00022617"/>
    </source>
</evidence>
<dbReference type="PRINTS" id="PR00385">
    <property type="entry name" value="P450"/>
</dbReference>
<evidence type="ECO:0000256" key="7">
    <source>
        <dbReference type="ARBA" id="ARBA00023004"/>
    </source>
</evidence>
<dbReference type="OrthoDB" id="1470350at2759"/>
<accession>A0A0C3S986</accession>
<evidence type="ECO:0000256" key="11">
    <source>
        <dbReference type="SAM" id="Coils"/>
    </source>
</evidence>
<evidence type="ECO:0000313" key="14">
    <source>
        <dbReference type="Proteomes" id="UP000053257"/>
    </source>
</evidence>
<protein>
    <recommendedName>
        <fullName evidence="15">Cytochrome P450</fullName>
    </recommendedName>
</protein>